<organism evidence="3 4">
    <name type="scientific">Natrarchaeobaculum aegyptiacum</name>
    <dbReference type="NCBI Taxonomy" id="745377"/>
    <lineage>
        <taxon>Archaea</taxon>
        <taxon>Methanobacteriati</taxon>
        <taxon>Methanobacteriota</taxon>
        <taxon>Stenosarchaea group</taxon>
        <taxon>Halobacteria</taxon>
        <taxon>Halobacteriales</taxon>
        <taxon>Natrialbaceae</taxon>
        <taxon>Natrarchaeobaculum</taxon>
    </lineage>
</organism>
<dbReference type="EMBL" id="CP019893">
    <property type="protein sequence ID" value="ARS91868.1"/>
    <property type="molecule type" value="Genomic_DNA"/>
</dbReference>
<evidence type="ECO:0000259" key="2">
    <source>
        <dbReference type="Pfam" id="PF13248"/>
    </source>
</evidence>
<feature type="transmembrane region" description="Helical" evidence="1">
    <location>
        <begin position="74"/>
        <end position="102"/>
    </location>
</feature>
<dbReference type="InterPro" id="IPR059113">
    <property type="entry name" value="Znf_ribbon"/>
</dbReference>
<accession>A0A2Z2I3G7</accession>
<sequence>MNRRASGRTHGPDEQFCSSCGELIKREAEICPHCGVRVAGTSSTDRKDPGIAAVISLIVPGGGQVYNEQIVRGAVFFGIYACFWMFVFVTMLIFIGFLFMFLAPVFHLVAAWDAYAQATKINSGEVVV</sequence>
<evidence type="ECO:0000256" key="1">
    <source>
        <dbReference type="SAM" id="Phobius"/>
    </source>
</evidence>
<dbReference type="Proteomes" id="UP000250088">
    <property type="component" value="Chromosome"/>
</dbReference>
<protein>
    <recommendedName>
        <fullName evidence="2">Putative zinc-ribbon domain-containing protein</fullName>
    </recommendedName>
</protein>
<proteinExistence type="predicted"/>
<keyword evidence="1" id="KW-0472">Membrane</keyword>
<feature type="domain" description="Putative zinc-ribbon" evidence="2">
    <location>
        <begin position="17"/>
        <end position="37"/>
    </location>
</feature>
<gene>
    <name evidence="3" type="ORF">B1756_14475</name>
</gene>
<reference evidence="4" key="1">
    <citation type="submission" date="2017-02" db="EMBL/GenBank/DDBJ databases">
        <title>Natronthermophilus aegyptiacus gen. nov.,sp. nov., an aerobic, extremely halophilic alkalithermophilic archaeon isolated from the athalassohaline Wadi An Natrun, Egypt.</title>
        <authorList>
            <person name="Zhao B."/>
        </authorList>
    </citation>
    <scope>NUCLEOTIDE SEQUENCE [LARGE SCALE GENOMIC DNA]</scope>
    <source>
        <strain evidence="4">JW/NM-HA 15</strain>
    </source>
</reference>
<keyword evidence="1" id="KW-1133">Transmembrane helix</keyword>
<evidence type="ECO:0000313" key="3">
    <source>
        <dbReference type="EMBL" id="ARS91868.1"/>
    </source>
</evidence>
<keyword evidence="1" id="KW-0812">Transmembrane</keyword>
<evidence type="ECO:0000313" key="4">
    <source>
        <dbReference type="Proteomes" id="UP000250088"/>
    </source>
</evidence>
<keyword evidence="4" id="KW-1185">Reference proteome</keyword>
<name>A0A2Z2I3G7_9EURY</name>
<dbReference type="Pfam" id="PF13248">
    <property type="entry name" value="Zn_ribbon_3"/>
    <property type="match status" value="1"/>
</dbReference>
<dbReference type="AlphaFoldDB" id="A0A2Z2I3G7"/>
<dbReference type="KEGG" id="naj:B1756_14475"/>